<dbReference type="Pfam" id="PF03517">
    <property type="entry name" value="Voldacs"/>
    <property type="match status" value="1"/>
</dbReference>
<name>A0ABY8EPW0_MALFU</name>
<evidence type="ECO:0000313" key="7">
    <source>
        <dbReference type="Proteomes" id="UP000818624"/>
    </source>
</evidence>
<gene>
    <name evidence="6" type="ORF">GLX27_002248</name>
</gene>
<dbReference type="EMBL" id="CP046235">
    <property type="protein sequence ID" value="WFD47596.1"/>
    <property type="molecule type" value="Genomic_DNA"/>
</dbReference>
<sequence>MPPVARLEAPPTYVVQEEHTELQSSTPNSFSDLPPLLVSELNSVLVKLQPVPAALNGDEKDELLMEGRLWVTEQSLSFLPSASGSTGFQIPFPSIALHAVSRSVPDDVLDKATDAGAYSSESCIYCQLDDHPERDEDEDEEEETIFELWIVVHDADTLEKLFDALSHCAGLYPAANGADGGDAHPFSGFAPFGTGAHSDDDEEGNEEDDTEDTERPAADDRETKRVRTEN</sequence>
<keyword evidence="3" id="KW-0963">Cytoplasm</keyword>
<comment type="subcellular location">
    <subcellularLocation>
        <location evidence="2">Cytoplasm</location>
    </subcellularLocation>
    <subcellularLocation>
        <location evidence="1">Nucleus</location>
    </subcellularLocation>
</comment>
<evidence type="ECO:0000256" key="4">
    <source>
        <dbReference type="ARBA" id="ARBA00023242"/>
    </source>
</evidence>
<feature type="compositionally biased region" description="Basic and acidic residues" evidence="5">
    <location>
        <begin position="213"/>
        <end position="230"/>
    </location>
</feature>
<dbReference type="Gene3D" id="2.30.29.30">
    <property type="entry name" value="Pleckstrin-homology domain (PH domain)/Phosphotyrosine-binding domain (PTB)"/>
    <property type="match status" value="1"/>
</dbReference>
<evidence type="ECO:0008006" key="8">
    <source>
        <dbReference type="Google" id="ProtNLM"/>
    </source>
</evidence>
<dbReference type="PANTHER" id="PTHR21399:SF0">
    <property type="entry name" value="METHYLOSOME SUBUNIT PICLN"/>
    <property type="match status" value="1"/>
</dbReference>
<evidence type="ECO:0000256" key="3">
    <source>
        <dbReference type="ARBA" id="ARBA00022490"/>
    </source>
</evidence>
<evidence type="ECO:0000256" key="1">
    <source>
        <dbReference type="ARBA" id="ARBA00004123"/>
    </source>
</evidence>
<feature type="compositionally biased region" description="Acidic residues" evidence="5">
    <location>
        <begin position="199"/>
        <end position="212"/>
    </location>
</feature>
<dbReference type="InterPro" id="IPR011993">
    <property type="entry name" value="PH-like_dom_sf"/>
</dbReference>
<dbReference type="InterPro" id="IPR039924">
    <property type="entry name" value="ICln/Lot5/Saf5"/>
</dbReference>
<dbReference type="PANTHER" id="PTHR21399">
    <property type="entry name" value="CHLORIDE CONDUCTANCE REGULATORY PROTEIN ICLN"/>
    <property type="match status" value="1"/>
</dbReference>
<keyword evidence="4" id="KW-0539">Nucleus</keyword>
<organism evidence="6 7">
    <name type="scientific">Malassezia furfur</name>
    <name type="common">Pityriasis versicolor infection agent</name>
    <name type="synonym">Pityrosporum furfur</name>
    <dbReference type="NCBI Taxonomy" id="55194"/>
    <lineage>
        <taxon>Eukaryota</taxon>
        <taxon>Fungi</taxon>
        <taxon>Dikarya</taxon>
        <taxon>Basidiomycota</taxon>
        <taxon>Ustilaginomycotina</taxon>
        <taxon>Malasseziomycetes</taxon>
        <taxon>Malasseziales</taxon>
        <taxon>Malasseziaceae</taxon>
        <taxon>Malassezia</taxon>
    </lineage>
</organism>
<reference evidence="6 7" key="1">
    <citation type="journal article" date="2020" name="Elife">
        <title>Loss of centromere function drives karyotype evolution in closely related Malassezia species.</title>
        <authorList>
            <person name="Sankaranarayanan S.R."/>
            <person name="Ianiri G."/>
            <person name="Coelho M.A."/>
            <person name="Reza M.H."/>
            <person name="Thimmappa B.C."/>
            <person name="Ganguly P."/>
            <person name="Vadnala R.N."/>
            <person name="Sun S."/>
            <person name="Siddharthan R."/>
            <person name="Tellgren-Roth C."/>
            <person name="Dawson T.L."/>
            <person name="Heitman J."/>
            <person name="Sanyal K."/>
        </authorList>
    </citation>
    <scope>NUCLEOTIDE SEQUENCE [LARGE SCALE GENOMIC DNA]</scope>
    <source>
        <strain evidence="6">CBS14141</strain>
    </source>
</reference>
<dbReference type="Proteomes" id="UP000818624">
    <property type="component" value="Chromosome 2"/>
</dbReference>
<protein>
    <recommendedName>
        <fullName evidence="8">Regulator of volume decrease after cellular swelling-domain-containing protein</fullName>
    </recommendedName>
</protein>
<feature type="region of interest" description="Disordered" evidence="5">
    <location>
        <begin position="183"/>
        <end position="230"/>
    </location>
</feature>
<keyword evidence="7" id="KW-1185">Reference proteome</keyword>
<evidence type="ECO:0000256" key="5">
    <source>
        <dbReference type="SAM" id="MobiDB-lite"/>
    </source>
</evidence>
<evidence type="ECO:0000313" key="6">
    <source>
        <dbReference type="EMBL" id="WFD47596.1"/>
    </source>
</evidence>
<accession>A0ABY8EPW0</accession>
<evidence type="ECO:0000256" key="2">
    <source>
        <dbReference type="ARBA" id="ARBA00004496"/>
    </source>
</evidence>
<proteinExistence type="predicted"/>